<dbReference type="AlphaFoldDB" id="A0A427B785"/>
<reference evidence="2 3" key="1">
    <citation type="journal article" date="2014" name="Agronomy (Basel)">
        <title>A Draft Genome Sequence for Ensete ventricosum, the Drought-Tolerant Tree Against Hunger.</title>
        <authorList>
            <person name="Harrison J."/>
            <person name="Moore K.A."/>
            <person name="Paszkiewicz K."/>
            <person name="Jones T."/>
            <person name="Grant M."/>
            <person name="Ambacheew D."/>
            <person name="Muzemil S."/>
            <person name="Studholme D.J."/>
        </authorList>
    </citation>
    <scope>NUCLEOTIDE SEQUENCE [LARGE SCALE GENOMIC DNA]</scope>
</reference>
<keyword evidence="1" id="KW-0812">Transmembrane</keyword>
<keyword evidence="1" id="KW-0472">Membrane</keyword>
<dbReference type="PANTHER" id="PTHR31210:SF11">
    <property type="entry name" value="KETOGLUTARATE REDUCTASE TRANS-SPLICING-LIKE PROTEIN, PUTATIVE (DUF707)-RELATED"/>
    <property type="match status" value="1"/>
</dbReference>
<protein>
    <submittedName>
        <fullName evidence="2">Uncharacterized protein</fullName>
    </submittedName>
</protein>
<keyword evidence="1" id="KW-1133">Transmembrane helix</keyword>
<dbReference type="InterPro" id="IPR007877">
    <property type="entry name" value="DUF707"/>
</dbReference>
<name>A0A427B785_ENSVE</name>
<organism evidence="2 3">
    <name type="scientific">Ensete ventricosum</name>
    <name type="common">Abyssinian banana</name>
    <name type="synonym">Musa ensete</name>
    <dbReference type="NCBI Taxonomy" id="4639"/>
    <lineage>
        <taxon>Eukaryota</taxon>
        <taxon>Viridiplantae</taxon>
        <taxon>Streptophyta</taxon>
        <taxon>Embryophyta</taxon>
        <taxon>Tracheophyta</taxon>
        <taxon>Spermatophyta</taxon>
        <taxon>Magnoliopsida</taxon>
        <taxon>Liliopsida</taxon>
        <taxon>Zingiberales</taxon>
        <taxon>Musaceae</taxon>
        <taxon>Ensete</taxon>
    </lineage>
</organism>
<gene>
    <name evidence="2" type="ORF">B296_00001838</name>
</gene>
<dbReference type="Pfam" id="PF05212">
    <property type="entry name" value="DUF707"/>
    <property type="match status" value="1"/>
</dbReference>
<dbReference type="PANTHER" id="PTHR31210">
    <property type="entry name" value="OS06G0731900 PROTEIN"/>
    <property type="match status" value="1"/>
</dbReference>
<accession>A0A427B785</accession>
<proteinExistence type="predicted"/>
<sequence>MAVGIKQKEVVNQIVEKVELKSSGGCYENSTAPPCTGYSSSIVITFAFFLISNVIIQGDRSKNIGVVDSEYIIHMGIPTLGGSDENKVW</sequence>
<comment type="caution">
    <text evidence="2">The sequence shown here is derived from an EMBL/GenBank/DDBJ whole genome shotgun (WGS) entry which is preliminary data.</text>
</comment>
<evidence type="ECO:0000256" key="1">
    <source>
        <dbReference type="SAM" id="Phobius"/>
    </source>
</evidence>
<feature type="transmembrane region" description="Helical" evidence="1">
    <location>
        <begin position="37"/>
        <end position="56"/>
    </location>
</feature>
<evidence type="ECO:0000313" key="3">
    <source>
        <dbReference type="Proteomes" id="UP000287651"/>
    </source>
</evidence>
<dbReference type="EMBL" id="AMZH03000326">
    <property type="protein sequence ID" value="RRT84331.1"/>
    <property type="molecule type" value="Genomic_DNA"/>
</dbReference>
<dbReference type="Proteomes" id="UP000287651">
    <property type="component" value="Unassembled WGS sequence"/>
</dbReference>
<evidence type="ECO:0000313" key="2">
    <source>
        <dbReference type="EMBL" id="RRT84331.1"/>
    </source>
</evidence>